<dbReference type="OrthoDB" id="6022242at2759"/>
<organism evidence="1 2">
    <name type="scientific">Araneus ventricosus</name>
    <name type="common">Orbweaver spider</name>
    <name type="synonym">Epeira ventricosa</name>
    <dbReference type="NCBI Taxonomy" id="182803"/>
    <lineage>
        <taxon>Eukaryota</taxon>
        <taxon>Metazoa</taxon>
        <taxon>Ecdysozoa</taxon>
        <taxon>Arthropoda</taxon>
        <taxon>Chelicerata</taxon>
        <taxon>Arachnida</taxon>
        <taxon>Araneae</taxon>
        <taxon>Araneomorphae</taxon>
        <taxon>Entelegynae</taxon>
        <taxon>Araneoidea</taxon>
        <taxon>Araneidae</taxon>
        <taxon>Araneus</taxon>
    </lineage>
</organism>
<comment type="caution">
    <text evidence="1">The sequence shown here is derived from an EMBL/GenBank/DDBJ whole genome shotgun (WGS) entry which is preliminary data.</text>
</comment>
<keyword evidence="2" id="KW-1185">Reference proteome</keyword>
<evidence type="ECO:0000313" key="2">
    <source>
        <dbReference type="Proteomes" id="UP000499080"/>
    </source>
</evidence>
<dbReference type="AlphaFoldDB" id="A0A4Y2J3P9"/>
<evidence type="ECO:0000313" key="1">
    <source>
        <dbReference type="EMBL" id="GBM84813.1"/>
    </source>
</evidence>
<protein>
    <recommendedName>
        <fullName evidence="3">PDZ domain-containing protein</fullName>
    </recommendedName>
</protein>
<dbReference type="Proteomes" id="UP000499080">
    <property type="component" value="Unassembled WGS sequence"/>
</dbReference>
<sequence length="94" mass="10288">MVGQSSVSYCMAAFSTTDGRAGVREKDLAEDQPEMETFEVELVKDQQGLGITIAGYVCEKGKRMHAYKSIHPHCLKGMLVLLDVLCLVGLLGRL</sequence>
<reference evidence="1 2" key="1">
    <citation type="journal article" date="2019" name="Sci. Rep.">
        <title>Orb-weaving spider Araneus ventricosus genome elucidates the spidroin gene catalogue.</title>
        <authorList>
            <person name="Kono N."/>
            <person name="Nakamura H."/>
            <person name="Ohtoshi R."/>
            <person name="Moran D.A.P."/>
            <person name="Shinohara A."/>
            <person name="Yoshida Y."/>
            <person name="Fujiwara M."/>
            <person name="Mori M."/>
            <person name="Tomita M."/>
            <person name="Arakawa K."/>
        </authorList>
    </citation>
    <scope>NUCLEOTIDE SEQUENCE [LARGE SCALE GENOMIC DNA]</scope>
</reference>
<dbReference type="EMBL" id="BGPR01003188">
    <property type="protein sequence ID" value="GBM84813.1"/>
    <property type="molecule type" value="Genomic_DNA"/>
</dbReference>
<accession>A0A4Y2J3P9</accession>
<gene>
    <name evidence="1" type="ORF">AVEN_47758_1</name>
</gene>
<evidence type="ECO:0008006" key="3">
    <source>
        <dbReference type="Google" id="ProtNLM"/>
    </source>
</evidence>
<dbReference type="Gene3D" id="2.30.42.10">
    <property type="match status" value="1"/>
</dbReference>
<name>A0A4Y2J3P9_ARAVE</name>
<proteinExistence type="predicted"/>
<dbReference type="InterPro" id="IPR036034">
    <property type="entry name" value="PDZ_sf"/>
</dbReference>